<evidence type="ECO:0000313" key="2">
    <source>
        <dbReference type="Proteomes" id="UP001247307"/>
    </source>
</evidence>
<proteinExistence type="predicted"/>
<sequence>MPDHSLVTSFQPSTEWLEDWPYDLSTLVRVGAVVGGTAAEEAVSRFLKDLHRAPDADVPEGVEAYFWGGYSVDVSRIPDDTDWMLILASAGEDGFSSALGAAESLYEAVRATAGDVELDWMELPPVNVDASEA</sequence>
<gene>
    <name evidence="1" type="ORF">J2S35_000475</name>
</gene>
<reference evidence="1" key="1">
    <citation type="submission" date="2023-07" db="EMBL/GenBank/DDBJ databases">
        <title>Sequencing the genomes of 1000 actinobacteria strains.</title>
        <authorList>
            <person name="Klenk H.-P."/>
        </authorList>
    </citation>
    <scope>NUCLEOTIDE SEQUENCE</scope>
    <source>
        <strain evidence="1">DSM 13988</strain>
    </source>
</reference>
<organism evidence="1 2">
    <name type="scientific">Falsarthrobacter nasiphocae</name>
    <dbReference type="NCBI Taxonomy" id="189863"/>
    <lineage>
        <taxon>Bacteria</taxon>
        <taxon>Bacillati</taxon>
        <taxon>Actinomycetota</taxon>
        <taxon>Actinomycetes</taxon>
        <taxon>Micrococcales</taxon>
        <taxon>Micrococcaceae</taxon>
        <taxon>Falsarthrobacter</taxon>
    </lineage>
</organism>
<dbReference type="AlphaFoldDB" id="A0AAE4C7K6"/>
<dbReference type="Proteomes" id="UP001247307">
    <property type="component" value="Unassembled WGS sequence"/>
</dbReference>
<dbReference type="RefSeq" id="WP_309849429.1">
    <property type="nucleotide sequence ID" value="NZ_BAAAIU010000022.1"/>
</dbReference>
<evidence type="ECO:0000313" key="1">
    <source>
        <dbReference type="EMBL" id="MDR6891535.1"/>
    </source>
</evidence>
<protein>
    <submittedName>
        <fullName evidence="1">Uncharacterized protein</fullName>
    </submittedName>
</protein>
<keyword evidence="2" id="KW-1185">Reference proteome</keyword>
<dbReference type="EMBL" id="JAVDUI010000001">
    <property type="protein sequence ID" value="MDR6891535.1"/>
    <property type="molecule type" value="Genomic_DNA"/>
</dbReference>
<name>A0AAE4C7K6_9MICC</name>
<accession>A0AAE4C7K6</accession>
<comment type="caution">
    <text evidence="1">The sequence shown here is derived from an EMBL/GenBank/DDBJ whole genome shotgun (WGS) entry which is preliminary data.</text>
</comment>